<dbReference type="Proteomes" id="UP000334340">
    <property type="component" value="Unassembled WGS sequence"/>
</dbReference>
<dbReference type="EMBL" id="CABIKM010000015">
    <property type="protein sequence ID" value="VUZ84587.1"/>
    <property type="molecule type" value="Genomic_DNA"/>
</dbReference>
<evidence type="ECO:0000313" key="3">
    <source>
        <dbReference type="Proteomes" id="UP000334340"/>
    </source>
</evidence>
<feature type="compositionally biased region" description="Polar residues" evidence="1">
    <location>
        <begin position="74"/>
        <end position="88"/>
    </location>
</feature>
<feature type="region of interest" description="Disordered" evidence="1">
    <location>
        <begin position="74"/>
        <end position="100"/>
    </location>
</feature>
<evidence type="ECO:0000256" key="1">
    <source>
        <dbReference type="SAM" id="MobiDB-lite"/>
    </source>
</evidence>
<protein>
    <submittedName>
        <fullName evidence="2">Glucosidase</fullName>
    </submittedName>
</protein>
<name>A0A564ZI58_9BACT</name>
<dbReference type="AlphaFoldDB" id="A0A564ZI58"/>
<organism evidence="2 3">
    <name type="scientific">Candidatus Methylomirabilis lanthanidiphila</name>
    <dbReference type="NCBI Taxonomy" id="2211376"/>
    <lineage>
        <taxon>Bacteria</taxon>
        <taxon>Candidatus Methylomirabilota</taxon>
        <taxon>Candidatus Methylomirabilia</taxon>
        <taxon>Candidatus Methylomirabilales</taxon>
        <taxon>Candidatus Methylomirabilaceae</taxon>
        <taxon>Candidatus Methylomirabilis</taxon>
    </lineage>
</organism>
<accession>A0A564ZI58</accession>
<reference evidence="2 3" key="1">
    <citation type="submission" date="2019-07" db="EMBL/GenBank/DDBJ databases">
        <authorList>
            <person name="Cremers G."/>
        </authorList>
    </citation>
    <scope>NUCLEOTIDE SEQUENCE [LARGE SCALE GENOMIC DNA]</scope>
</reference>
<proteinExistence type="predicted"/>
<sequence length="100" mass="10634">MRIIEATATIAPDPSRVSHIAPYVKDGINDCVVQGDQRPVNPDRQGTKVAAHYRLTVGPGESATGRLRLIGQAATATSEHTGTGSTSRPPWRIPGSRKCC</sequence>
<gene>
    <name evidence="2" type="ORF">MELA_00960</name>
</gene>
<keyword evidence="3" id="KW-1185">Reference proteome</keyword>
<evidence type="ECO:0000313" key="2">
    <source>
        <dbReference type="EMBL" id="VUZ84587.1"/>
    </source>
</evidence>